<reference evidence="1" key="2">
    <citation type="submission" date="2013-04" db="UniProtKB">
        <authorList>
            <consortium name="EnsemblPlants"/>
        </authorList>
    </citation>
    <scope>IDENTIFICATION</scope>
</reference>
<keyword evidence="2" id="KW-1185">Reference proteome</keyword>
<sequence>MVSSLPCADRFFSPRSTLASCSVYSRSSSSPACAAAHRSDPDMDRWIDVLFMSEEKLQVCWSISSCVRAWLPVCHSCSPIHGVFGCCGWRARSQACVP</sequence>
<dbReference type="Proteomes" id="UP000006038">
    <property type="component" value="Chromosome 6"/>
</dbReference>
<protein>
    <submittedName>
        <fullName evidence="1">Uncharacterized protein</fullName>
    </submittedName>
</protein>
<name>J3MGT7_ORYBR</name>
<organism evidence="1">
    <name type="scientific">Oryza brachyantha</name>
    <name type="common">malo sina</name>
    <dbReference type="NCBI Taxonomy" id="4533"/>
    <lineage>
        <taxon>Eukaryota</taxon>
        <taxon>Viridiplantae</taxon>
        <taxon>Streptophyta</taxon>
        <taxon>Embryophyta</taxon>
        <taxon>Tracheophyta</taxon>
        <taxon>Spermatophyta</taxon>
        <taxon>Magnoliopsida</taxon>
        <taxon>Liliopsida</taxon>
        <taxon>Poales</taxon>
        <taxon>Poaceae</taxon>
        <taxon>BOP clade</taxon>
        <taxon>Oryzoideae</taxon>
        <taxon>Oryzeae</taxon>
        <taxon>Oryzinae</taxon>
        <taxon>Oryza</taxon>
    </lineage>
</organism>
<reference evidence="1" key="1">
    <citation type="journal article" date="2013" name="Nat. Commun.">
        <title>Whole-genome sequencing of Oryza brachyantha reveals mechanisms underlying Oryza genome evolution.</title>
        <authorList>
            <person name="Chen J."/>
            <person name="Huang Q."/>
            <person name="Gao D."/>
            <person name="Wang J."/>
            <person name="Lang Y."/>
            <person name="Liu T."/>
            <person name="Li B."/>
            <person name="Bai Z."/>
            <person name="Luis Goicoechea J."/>
            <person name="Liang C."/>
            <person name="Chen C."/>
            <person name="Zhang W."/>
            <person name="Sun S."/>
            <person name="Liao Y."/>
            <person name="Zhang X."/>
            <person name="Yang L."/>
            <person name="Song C."/>
            <person name="Wang M."/>
            <person name="Shi J."/>
            <person name="Liu G."/>
            <person name="Liu J."/>
            <person name="Zhou H."/>
            <person name="Zhou W."/>
            <person name="Yu Q."/>
            <person name="An N."/>
            <person name="Chen Y."/>
            <person name="Cai Q."/>
            <person name="Wang B."/>
            <person name="Liu B."/>
            <person name="Min J."/>
            <person name="Huang Y."/>
            <person name="Wu H."/>
            <person name="Li Z."/>
            <person name="Zhang Y."/>
            <person name="Yin Y."/>
            <person name="Song W."/>
            <person name="Jiang J."/>
            <person name="Jackson S.A."/>
            <person name="Wing R.A."/>
            <person name="Wang J."/>
            <person name="Chen M."/>
        </authorList>
    </citation>
    <scope>NUCLEOTIDE SEQUENCE [LARGE SCALE GENOMIC DNA]</scope>
    <source>
        <strain evidence="1">cv. IRGC 101232</strain>
    </source>
</reference>
<dbReference type="AlphaFoldDB" id="J3MGT7"/>
<proteinExistence type="predicted"/>
<dbReference type="Gramene" id="OB06G32310.1">
    <property type="protein sequence ID" value="OB06G32310.1"/>
    <property type="gene ID" value="OB06G32310"/>
</dbReference>
<dbReference type="HOGENOM" id="CLU_2337025_0_0_1"/>
<evidence type="ECO:0000313" key="2">
    <source>
        <dbReference type="Proteomes" id="UP000006038"/>
    </source>
</evidence>
<accession>J3MGT7</accession>
<evidence type="ECO:0000313" key="1">
    <source>
        <dbReference type="EnsemblPlants" id="OB06G32310.1"/>
    </source>
</evidence>
<dbReference type="EnsemblPlants" id="OB06G32310.1">
    <property type="protein sequence ID" value="OB06G32310.1"/>
    <property type="gene ID" value="OB06G32310"/>
</dbReference>